<organism evidence="4 5">
    <name type="scientific">Pichia kluyveri</name>
    <name type="common">Yeast</name>
    <dbReference type="NCBI Taxonomy" id="36015"/>
    <lineage>
        <taxon>Eukaryota</taxon>
        <taxon>Fungi</taxon>
        <taxon>Dikarya</taxon>
        <taxon>Ascomycota</taxon>
        <taxon>Saccharomycotina</taxon>
        <taxon>Pichiomycetes</taxon>
        <taxon>Pichiales</taxon>
        <taxon>Pichiaceae</taxon>
        <taxon>Pichia</taxon>
    </lineage>
</organism>
<accession>A0AAV5R9P2</accession>
<feature type="domain" description="Bacterial surface antigen (D15)" evidence="3">
    <location>
        <begin position="148"/>
        <end position="359"/>
    </location>
</feature>
<evidence type="ECO:0000256" key="1">
    <source>
        <dbReference type="ARBA" id="ARBA00004370"/>
    </source>
</evidence>
<keyword evidence="5" id="KW-1185">Reference proteome</keyword>
<dbReference type="AlphaFoldDB" id="A0AAV5R9P2"/>
<dbReference type="GO" id="GO:0019867">
    <property type="term" value="C:outer membrane"/>
    <property type="evidence" value="ECO:0007669"/>
    <property type="project" value="InterPro"/>
</dbReference>
<reference evidence="4 5" key="1">
    <citation type="journal article" date="2023" name="Elife">
        <title>Identification of key yeast species and microbe-microbe interactions impacting larval growth of Drosophila in the wild.</title>
        <authorList>
            <person name="Mure A."/>
            <person name="Sugiura Y."/>
            <person name="Maeda R."/>
            <person name="Honda K."/>
            <person name="Sakurai N."/>
            <person name="Takahashi Y."/>
            <person name="Watada M."/>
            <person name="Katoh T."/>
            <person name="Gotoh A."/>
            <person name="Gotoh Y."/>
            <person name="Taniguchi I."/>
            <person name="Nakamura K."/>
            <person name="Hayashi T."/>
            <person name="Katayama T."/>
            <person name="Uemura T."/>
            <person name="Hattori Y."/>
        </authorList>
    </citation>
    <scope>NUCLEOTIDE SEQUENCE [LARGE SCALE GENOMIC DNA]</scope>
    <source>
        <strain evidence="4 5">PK-24</strain>
    </source>
</reference>
<gene>
    <name evidence="4" type="ORF">DAPK24_048690</name>
</gene>
<dbReference type="Pfam" id="PF01103">
    <property type="entry name" value="Omp85"/>
    <property type="match status" value="1"/>
</dbReference>
<name>A0AAV5R9P2_PICKL</name>
<evidence type="ECO:0000313" key="5">
    <source>
        <dbReference type="Proteomes" id="UP001378960"/>
    </source>
</evidence>
<evidence type="ECO:0000313" key="4">
    <source>
        <dbReference type="EMBL" id="GMM48271.1"/>
    </source>
</evidence>
<protein>
    <recommendedName>
        <fullName evidence="3">Bacterial surface antigen (D15) domain-containing protein</fullName>
    </recommendedName>
</protein>
<evidence type="ECO:0000256" key="2">
    <source>
        <dbReference type="ARBA" id="ARBA00023136"/>
    </source>
</evidence>
<comment type="subcellular location">
    <subcellularLocation>
        <location evidence="1">Membrane</location>
    </subcellularLocation>
</comment>
<dbReference type="Proteomes" id="UP001378960">
    <property type="component" value="Unassembled WGS sequence"/>
</dbReference>
<proteinExistence type="predicted"/>
<sequence length="470" mass="52052">MAHFGNLLTVPYTFKVDYTIGKMNSIDIDTTPISLEKLTVEGADGFNPKFIENVISPLLQSSTQSIGDLVKDGNKVMQQLRFLGNFRDVKLLFDLDTESKPKFDEFNNALTNITGTIHLHPLPKSNIRIKNVHNDAYNYINASYSNNNVFGSGENLTINSMYNFRTLSQNLNIYFSKPTINTSLRLFGDFNSIKTNDTIYQSANQNSSSLQFGLIKQKYCKHSGALATLTGGFNIVNRNIHDVDDSANDEVKIYAGESLKNSIFLNILSTNMKFLTSSGFKLPMNGFSVGVNNEVSGIASLIDASSHSEDQFYKLNVNLDYVKSFLGNGLTFSSNFKFGSILNFNALNGGTIHFQDKFYPIVSGNETPIMPLKSVGAGSFLSYNFGVYTKAGLIDINNPIRLYYSINGCTTSNEISKIGELKNLNDWKHGLDVGLVYNKGENSARLSWKQSLDSDKPGKFGFEVDIAGDL</sequence>
<evidence type="ECO:0000259" key="3">
    <source>
        <dbReference type="Pfam" id="PF01103"/>
    </source>
</evidence>
<dbReference type="EMBL" id="BTGB01000009">
    <property type="protein sequence ID" value="GMM48271.1"/>
    <property type="molecule type" value="Genomic_DNA"/>
</dbReference>
<comment type="caution">
    <text evidence="4">The sequence shown here is derived from an EMBL/GenBank/DDBJ whole genome shotgun (WGS) entry which is preliminary data.</text>
</comment>
<keyword evidence="2" id="KW-0472">Membrane</keyword>
<dbReference type="InterPro" id="IPR000184">
    <property type="entry name" value="Bac_surfAg_D15"/>
</dbReference>